<protein>
    <recommendedName>
        <fullName evidence="1">Uroporphyrinogen decarboxylase (URO-D) domain-containing protein</fullName>
    </recommendedName>
</protein>
<comment type="caution">
    <text evidence="2">The sequence shown here is derived from an EMBL/GenBank/DDBJ whole genome shotgun (WGS) entry which is preliminary data.</text>
</comment>
<dbReference type="PANTHER" id="PTHR47099:SF1">
    <property type="entry name" value="METHYLCOBAMIDE:COM METHYLTRANSFERASE MTBA"/>
    <property type="match status" value="1"/>
</dbReference>
<dbReference type="InterPro" id="IPR052024">
    <property type="entry name" value="Methanogen_methyltrans"/>
</dbReference>
<name>X0UJY2_9ZZZZ</name>
<dbReference type="InterPro" id="IPR000257">
    <property type="entry name" value="Uroporphyrinogen_deCOase"/>
</dbReference>
<dbReference type="PANTHER" id="PTHR47099">
    <property type="entry name" value="METHYLCOBAMIDE:COM METHYLTRANSFERASE MTBA"/>
    <property type="match status" value="1"/>
</dbReference>
<dbReference type="GO" id="GO:0004853">
    <property type="term" value="F:uroporphyrinogen decarboxylase activity"/>
    <property type="evidence" value="ECO:0007669"/>
    <property type="project" value="InterPro"/>
</dbReference>
<dbReference type="Pfam" id="PF01208">
    <property type="entry name" value="URO-D"/>
    <property type="match status" value="1"/>
</dbReference>
<dbReference type="AlphaFoldDB" id="X0UJY2"/>
<reference evidence="2" key="1">
    <citation type="journal article" date="2014" name="Front. Microbiol.">
        <title>High frequency of phylogenetically diverse reductive dehalogenase-homologous genes in deep subseafloor sedimentary metagenomes.</title>
        <authorList>
            <person name="Kawai M."/>
            <person name="Futagami T."/>
            <person name="Toyoda A."/>
            <person name="Takaki Y."/>
            <person name="Nishi S."/>
            <person name="Hori S."/>
            <person name="Arai W."/>
            <person name="Tsubouchi T."/>
            <person name="Morono Y."/>
            <person name="Uchiyama I."/>
            <person name="Ito T."/>
            <person name="Fujiyama A."/>
            <person name="Inagaki F."/>
            <person name="Takami H."/>
        </authorList>
    </citation>
    <scope>NUCLEOTIDE SEQUENCE</scope>
    <source>
        <strain evidence="2">Expedition CK06-06</strain>
    </source>
</reference>
<dbReference type="GO" id="GO:0006779">
    <property type="term" value="P:porphyrin-containing compound biosynthetic process"/>
    <property type="evidence" value="ECO:0007669"/>
    <property type="project" value="InterPro"/>
</dbReference>
<gene>
    <name evidence="2" type="ORF">S01H1_31227</name>
</gene>
<feature type="non-terminal residue" evidence="2">
    <location>
        <position position="1"/>
    </location>
</feature>
<accession>X0UJY2</accession>
<proteinExistence type="predicted"/>
<feature type="domain" description="Uroporphyrinogen decarboxylase (URO-D)" evidence="1">
    <location>
        <begin position="15"/>
        <end position="197"/>
    </location>
</feature>
<dbReference type="InterPro" id="IPR038071">
    <property type="entry name" value="UROD/MetE-like_sf"/>
</dbReference>
<sequence length="208" mass="24226">DATVRPFEQMQFLRGSENLYLDIGYCTAQFRRLREMVHEFNLKLLQGWVSTDCDGLIFMDDWGSQQALLISPETWRELFKPLYSQYCELMRSAGKKIFFHSDGYIFDIYEDLIELGIDAVNSQLFCMDIERIARRFKGRITFWGEIDRQHVLPFGTVRDVLKAVGRVRRALDNGTGGVIAQCEWGVKNPPENIRAVYEGWLMPIEELP</sequence>
<evidence type="ECO:0000313" key="2">
    <source>
        <dbReference type="EMBL" id="GAF88810.1"/>
    </source>
</evidence>
<organism evidence="2">
    <name type="scientific">marine sediment metagenome</name>
    <dbReference type="NCBI Taxonomy" id="412755"/>
    <lineage>
        <taxon>unclassified sequences</taxon>
        <taxon>metagenomes</taxon>
        <taxon>ecological metagenomes</taxon>
    </lineage>
</organism>
<dbReference type="EMBL" id="BARS01019253">
    <property type="protein sequence ID" value="GAF88810.1"/>
    <property type="molecule type" value="Genomic_DNA"/>
</dbReference>
<dbReference type="Gene3D" id="3.20.20.210">
    <property type="match status" value="1"/>
</dbReference>
<evidence type="ECO:0000259" key="1">
    <source>
        <dbReference type="Pfam" id="PF01208"/>
    </source>
</evidence>
<dbReference type="SUPFAM" id="SSF51726">
    <property type="entry name" value="UROD/MetE-like"/>
    <property type="match status" value="1"/>
</dbReference>